<keyword evidence="6 9" id="KW-1133">Transmembrane helix</keyword>
<dbReference type="PROSITE" id="PS50939">
    <property type="entry name" value="CYTOCHROME_B561"/>
    <property type="match status" value="1"/>
</dbReference>
<evidence type="ECO:0000256" key="7">
    <source>
        <dbReference type="ARBA" id="ARBA00023136"/>
    </source>
</evidence>
<dbReference type="Proteomes" id="UP000327013">
    <property type="component" value="Chromosome 4"/>
</dbReference>
<keyword evidence="13" id="KW-1185">Reference proteome</keyword>
<dbReference type="CDD" id="cd09631">
    <property type="entry name" value="DOMON_DOH"/>
    <property type="match status" value="1"/>
</dbReference>
<feature type="transmembrane region" description="Helical" evidence="9">
    <location>
        <begin position="194"/>
        <end position="212"/>
    </location>
</feature>
<keyword evidence="8" id="KW-0408">Iron</keyword>
<dbReference type="EMBL" id="CM017324">
    <property type="protein sequence ID" value="KAE8038077.1"/>
    <property type="molecule type" value="Genomic_DNA"/>
</dbReference>
<accession>A0A660KNT8</accession>
<feature type="transmembrane region" description="Helical" evidence="9">
    <location>
        <begin position="129"/>
        <end position="150"/>
    </location>
</feature>
<feature type="binding site" description="axial binding residue" evidence="8">
    <location>
        <position position="193"/>
    </location>
    <ligand>
        <name>heme b</name>
        <dbReference type="ChEBI" id="CHEBI:60344"/>
        <label>1</label>
    </ligand>
    <ligandPart>
        <name>Fe</name>
        <dbReference type="ChEBI" id="CHEBI:18248"/>
    </ligandPart>
</feature>
<dbReference type="OrthoDB" id="19261at2759"/>
<dbReference type="PROSITE" id="PS50836">
    <property type="entry name" value="DOMON"/>
    <property type="match status" value="1"/>
</dbReference>
<evidence type="ECO:0000256" key="5">
    <source>
        <dbReference type="ARBA" id="ARBA00022982"/>
    </source>
</evidence>
<evidence type="ECO:0000259" key="11">
    <source>
        <dbReference type="PROSITE" id="PS50939"/>
    </source>
</evidence>
<dbReference type="AlphaFoldDB" id="A0A660KNT8"/>
<feature type="domain" description="Cytochrome b561" evidence="11">
    <location>
        <begin position="90"/>
        <end position="283"/>
    </location>
</feature>
<keyword evidence="3 9" id="KW-0812">Transmembrane</keyword>
<evidence type="ECO:0000256" key="8">
    <source>
        <dbReference type="PIRSR" id="PIRSR037471-1"/>
    </source>
</evidence>
<keyword evidence="4" id="KW-0732">Signal</keyword>
<dbReference type="GO" id="GO:0016020">
    <property type="term" value="C:membrane"/>
    <property type="evidence" value="ECO:0007669"/>
    <property type="project" value="UniProtKB-SubCell"/>
</dbReference>
<feature type="transmembrane region" description="Helical" evidence="9">
    <location>
        <begin position="157"/>
        <end position="182"/>
    </location>
</feature>
<feature type="binding site" description="axial binding residue" evidence="8">
    <location>
        <position position="161"/>
    </location>
    <ligand>
        <name>heme b</name>
        <dbReference type="ChEBI" id="CHEBI:60344"/>
        <label>1</label>
    </ligand>
    <ligandPart>
        <name>Fe</name>
        <dbReference type="ChEBI" id="CHEBI:18248"/>
    </ligandPart>
</feature>
<evidence type="ECO:0000256" key="1">
    <source>
        <dbReference type="ARBA" id="ARBA00004370"/>
    </source>
</evidence>
<reference evidence="12 13" key="1">
    <citation type="submission" date="2019-06" db="EMBL/GenBank/DDBJ databases">
        <title>A chromosomal-level reference genome of Carpinus fangiana (Coryloideae, Betulaceae).</title>
        <authorList>
            <person name="Yang X."/>
            <person name="Wang Z."/>
            <person name="Zhang L."/>
            <person name="Hao G."/>
            <person name="Liu J."/>
            <person name="Yang Y."/>
        </authorList>
    </citation>
    <scope>NUCLEOTIDE SEQUENCE [LARGE SCALE GENOMIC DNA]</scope>
    <source>
        <strain evidence="12">Cfa_2016G</strain>
        <tissue evidence="12">Leaf</tissue>
    </source>
</reference>
<keyword evidence="7 9" id="KW-0472">Membrane</keyword>
<dbReference type="CDD" id="cd08760">
    <property type="entry name" value="Cyt_b561_FRRS1_like"/>
    <property type="match status" value="1"/>
</dbReference>
<keyword evidence="5" id="KW-0249">Electron transport</keyword>
<evidence type="ECO:0000256" key="6">
    <source>
        <dbReference type="ARBA" id="ARBA00022989"/>
    </source>
</evidence>
<evidence type="ECO:0000313" key="13">
    <source>
        <dbReference type="Proteomes" id="UP000327013"/>
    </source>
</evidence>
<dbReference type="InterPro" id="IPR017214">
    <property type="entry name" value="UCP037471"/>
</dbReference>
<dbReference type="GO" id="GO:0046872">
    <property type="term" value="F:metal ion binding"/>
    <property type="evidence" value="ECO:0007669"/>
    <property type="project" value="UniProtKB-KW"/>
</dbReference>
<name>A0A660KNT8_9ROSI</name>
<gene>
    <name evidence="12" type="ORF">FH972_010621</name>
</gene>
<dbReference type="PIRSF" id="PIRSF037471">
    <property type="entry name" value="UCP037471"/>
    <property type="match status" value="1"/>
</dbReference>
<dbReference type="InterPro" id="IPR006593">
    <property type="entry name" value="Cyt_b561/ferric_Rdtase_TM"/>
</dbReference>
<keyword evidence="8" id="KW-0479">Metal-binding</keyword>
<comment type="subcellular location">
    <subcellularLocation>
        <location evidence="1">Membrane</location>
    </subcellularLocation>
</comment>
<dbReference type="PANTHER" id="PTHR23130">
    <property type="entry name" value="CYTOCHROME B561 AND DOMON DOMAIN-CONTAINING PROTEIN"/>
    <property type="match status" value="1"/>
</dbReference>
<evidence type="ECO:0000313" key="12">
    <source>
        <dbReference type="EMBL" id="KAE8038077.1"/>
    </source>
</evidence>
<proteinExistence type="predicted"/>
<feature type="domain" description="DOMON" evidence="10">
    <location>
        <begin position="1"/>
        <end position="83"/>
    </location>
</feature>
<evidence type="ECO:0000256" key="9">
    <source>
        <dbReference type="SAM" id="Phobius"/>
    </source>
</evidence>
<feature type="transmembrane region" description="Helical" evidence="9">
    <location>
        <begin position="232"/>
        <end position="249"/>
    </location>
</feature>
<feature type="binding site" description="axial binding residue" evidence="8">
    <location>
        <position position="229"/>
    </location>
    <ligand>
        <name>heme b</name>
        <dbReference type="ChEBI" id="CHEBI:60344"/>
        <label>1</label>
    </ligand>
    <ligandPart>
        <name>Fe</name>
        <dbReference type="ChEBI" id="CHEBI:18248"/>
    </ligandPart>
</feature>
<feature type="transmembrane region" description="Helical" evidence="9">
    <location>
        <begin position="261"/>
        <end position="281"/>
    </location>
</feature>
<dbReference type="Pfam" id="PF03188">
    <property type="entry name" value="Cytochrom_B561"/>
    <property type="match status" value="1"/>
</dbReference>
<organism evidence="12 13">
    <name type="scientific">Carpinus fangiana</name>
    <dbReference type="NCBI Taxonomy" id="176857"/>
    <lineage>
        <taxon>Eukaryota</taxon>
        <taxon>Viridiplantae</taxon>
        <taxon>Streptophyta</taxon>
        <taxon>Embryophyta</taxon>
        <taxon>Tracheophyta</taxon>
        <taxon>Spermatophyta</taxon>
        <taxon>Magnoliopsida</taxon>
        <taxon>eudicotyledons</taxon>
        <taxon>Gunneridae</taxon>
        <taxon>Pentapetalae</taxon>
        <taxon>rosids</taxon>
        <taxon>fabids</taxon>
        <taxon>Fagales</taxon>
        <taxon>Betulaceae</taxon>
        <taxon>Carpinus</taxon>
    </lineage>
</organism>
<feature type="binding site" description="axial binding residue" evidence="8">
    <location>
        <position position="128"/>
    </location>
    <ligand>
        <name>heme b</name>
        <dbReference type="ChEBI" id="CHEBI:60344"/>
        <label>1</label>
    </ligand>
    <ligandPart>
        <name>Fe</name>
        <dbReference type="ChEBI" id="CHEBI:18248"/>
    </ligandPart>
</feature>
<evidence type="ECO:0000256" key="4">
    <source>
        <dbReference type="ARBA" id="ARBA00022729"/>
    </source>
</evidence>
<dbReference type="SMART" id="SM00665">
    <property type="entry name" value="B561"/>
    <property type="match status" value="1"/>
</dbReference>
<dbReference type="PANTHER" id="PTHR23130:SF171">
    <property type="entry name" value="OS01G0895300 PROTEIN"/>
    <property type="match status" value="1"/>
</dbReference>
<dbReference type="InterPro" id="IPR045266">
    <property type="entry name" value="DOH_DOMON"/>
</dbReference>
<evidence type="ECO:0000259" key="10">
    <source>
        <dbReference type="PROSITE" id="PS50836"/>
    </source>
</evidence>
<keyword evidence="2" id="KW-0813">Transport</keyword>
<dbReference type="InterPro" id="IPR005018">
    <property type="entry name" value="DOMON_domain"/>
</dbReference>
<evidence type="ECO:0000256" key="3">
    <source>
        <dbReference type="ARBA" id="ARBA00022692"/>
    </source>
</evidence>
<protein>
    <submittedName>
        <fullName evidence="12">Uncharacterized protein</fullName>
    </submittedName>
</protein>
<dbReference type="Gene3D" id="1.20.120.1770">
    <property type="match status" value="1"/>
</dbReference>
<evidence type="ECO:0000256" key="2">
    <source>
        <dbReference type="ARBA" id="ARBA00022448"/>
    </source>
</evidence>
<sequence length="283" mass="31037">MGFSSGGKMVGSSAVVGWVSSNGVGMVKQYYLGGTSQSLVAPDQGSLQIVSTSTVIISQSSRLYMAFQLQTTQPQSRLLYSVGPGGVLPSPPNFALSEHRTKVSTTINYGTGQSATGGRPYERLRRSHGVLNMVGWGILMIIGAMVARYLKEKDPLWFYFHGFIQLCGFILGLVGIICGFILNNRLNAAVSTHKGLGIFILVLGCLQVMAILARPNKMSKFRKYWNWYHQNVGRILIIFTIANIFYGIHLGENGHGWSAGYGVVLGILFIISVVLEIRIWIRK</sequence>